<protein>
    <recommendedName>
        <fullName evidence="6">SURF1-like protein</fullName>
    </recommendedName>
</protein>
<dbReference type="CDD" id="cd06662">
    <property type="entry name" value="SURF1"/>
    <property type="match status" value="1"/>
</dbReference>
<evidence type="ECO:0000256" key="4">
    <source>
        <dbReference type="ARBA" id="ARBA00022989"/>
    </source>
</evidence>
<dbReference type="InterPro" id="IPR045214">
    <property type="entry name" value="Surf1/Surf4"/>
</dbReference>
<dbReference type="EMBL" id="SPVF01000142">
    <property type="protein sequence ID" value="TFW19746.1"/>
    <property type="molecule type" value="Genomic_DNA"/>
</dbReference>
<dbReference type="OrthoDB" id="9789940at2"/>
<keyword evidence="8" id="KW-1185">Reference proteome</keyword>
<evidence type="ECO:0000256" key="3">
    <source>
        <dbReference type="ARBA" id="ARBA00022692"/>
    </source>
</evidence>
<dbReference type="RefSeq" id="WP_135207348.1">
    <property type="nucleotide sequence ID" value="NZ_SPVF01000142.1"/>
</dbReference>
<keyword evidence="5 6" id="KW-0472">Membrane</keyword>
<evidence type="ECO:0000256" key="6">
    <source>
        <dbReference type="RuleBase" id="RU363076"/>
    </source>
</evidence>
<proteinExistence type="inferred from homology"/>
<evidence type="ECO:0000256" key="1">
    <source>
        <dbReference type="ARBA" id="ARBA00004370"/>
    </source>
</evidence>
<keyword evidence="4 6" id="KW-1133">Transmembrane helix</keyword>
<comment type="subcellular location">
    <subcellularLocation>
        <location evidence="6">Cell membrane</location>
        <topology evidence="6">Multi-pass membrane protein</topology>
    </subcellularLocation>
    <subcellularLocation>
        <location evidence="1">Membrane</location>
    </subcellularLocation>
</comment>
<comment type="caution">
    <text evidence="6">Lacks conserved residue(s) required for the propagation of feature annotation.</text>
</comment>
<feature type="transmembrane region" description="Helical" evidence="6">
    <location>
        <begin position="216"/>
        <end position="234"/>
    </location>
</feature>
<evidence type="ECO:0000256" key="5">
    <source>
        <dbReference type="ARBA" id="ARBA00023136"/>
    </source>
</evidence>
<comment type="caution">
    <text evidence="7">The sequence shown here is derived from an EMBL/GenBank/DDBJ whole genome shotgun (WGS) entry which is preliminary data.</text>
</comment>
<evidence type="ECO:0000313" key="8">
    <source>
        <dbReference type="Proteomes" id="UP000298438"/>
    </source>
</evidence>
<evidence type="ECO:0000256" key="2">
    <source>
        <dbReference type="ARBA" id="ARBA00007165"/>
    </source>
</evidence>
<evidence type="ECO:0000313" key="7">
    <source>
        <dbReference type="EMBL" id="TFW19746.1"/>
    </source>
</evidence>
<dbReference type="PANTHER" id="PTHR23427:SF2">
    <property type="entry name" value="SURFEIT LOCUS PROTEIN 1"/>
    <property type="match status" value="1"/>
</dbReference>
<name>A0A4Y9SBY0_9BURK</name>
<organism evidence="7 8">
    <name type="scientific">Zemynaea arenosa</name>
    <dbReference type="NCBI Taxonomy" id="2561931"/>
    <lineage>
        <taxon>Bacteria</taxon>
        <taxon>Pseudomonadati</taxon>
        <taxon>Pseudomonadota</taxon>
        <taxon>Betaproteobacteria</taxon>
        <taxon>Burkholderiales</taxon>
        <taxon>Oxalobacteraceae</taxon>
        <taxon>Telluria group</taxon>
        <taxon>Zemynaea</taxon>
    </lineage>
</organism>
<keyword evidence="3 6" id="KW-0812">Transmembrane</keyword>
<dbReference type="GO" id="GO:0005886">
    <property type="term" value="C:plasma membrane"/>
    <property type="evidence" value="ECO:0007669"/>
    <property type="project" value="UniProtKB-SubCell"/>
</dbReference>
<dbReference type="Proteomes" id="UP000298438">
    <property type="component" value="Unassembled WGS sequence"/>
</dbReference>
<reference evidence="7 8" key="1">
    <citation type="submission" date="2019-03" db="EMBL/GenBank/DDBJ databases">
        <title>Draft Genome Sequence of Massilia arenosa sp. nov., a Novel Massilia Species Isolated from a Sandy-loam Maize Soil.</title>
        <authorList>
            <person name="Raths R."/>
            <person name="Peta V."/>
            <person name="Bucking H."/>
        </authorList>
    </citation>
    <scope>NUCLEOTIDE SEQUENCE [LARGE SCALE GENOMIC DNA]</scope>
    <source>
        <strain evidence="7 8">MC02</strain>
    </source>
</reference>
<dbReference type="InterPro" id="IPR002994">
    <property type="entry name" value="Surf1/Shy1"/>
</dbReference>
<accession>A0A4Y9SBY0</accession>
<comment type="similarity">
    <text evidence="2 6">Belongs to the SURF1 family.</text>
</comment>
<gene>
    <name evidence="7" type="ORF">E4L96_11430</name>
</gene>
<keyword evidence="6" id="KW-1003">Cell membrane</keyword>
<sequence>MAFRFRLIPFTVTVALVALGISLGNWQERRAAYKTALQWRVEARAAQAPLVLGGAALPTTDFAEYRRVQATGTWVPQWAVYLDNRPYKGRSGFYVLMPLKLAGSHQHVLVARGWLPVDPANRAQIASYATPTGEVTVQGRAVASAGHVLQLGAAAAVKPGAIVQNIEPAQLAPASGLALAPFVVEQTGDAAQAGDTLVRDWPSPSFGIDKHKGYAFQWYALAVMAALFFVFTGFRRGKQ</sequence>
<dbReference type="PROSITE" id="PS50895">
    <property type="entry name" value="SURF1"/>
    <property type="match status" value="1"/>
</dbReference>
<dbReference type="AlphaFoldDB" id="A0A4Y9SBY0"/>
<dbReference type="Pfam" id="PF02104">
    <property type="entry name" value="SURF1"/>
    <property type="match status" value="1"/>
</dbReference>
<dbReference type="PANTHER" id="PTHR23427">
    <property type="entry name" value="SURFEIT LOCUS PROTEIN"/>
    <property type="match status" value="1"/>
</dbReference>